<dbReference type="OrthoDB" id="1923810at2759"/>
<dbReference type="RefSeq" id="XP_024389925.1">
    <property type="nucleotide sequence ID" value="XM_024534157.2"/>
</dbReference>
<sequence length="97" mass="10744">MSQAEEPKPQQSVKSEQAAPQASTSCRKKKSENSTFFGDVLDHIDEFVHASYDEHKTCLEKTLHKMFGMSKAVSNEARPTSATNPVENVMSRPATTD</sequence>
<keyword evidence="4" id="KW-1185">Reference proteome</keyword>
<protein>
    <submittedName>
        <fullName evidence="2 3">Uncharacterized protein</fullName>
    </submittedName>
</protein>
<dbReference type="STRING" id="3218.A0A2K1JQV6"/>
<accession>A0A2K1JQV6</accession>
<evidence type="ECO:0000313" key="4">
    <source>
        <dbReference type="Proteomes" id="UP000006727"/>
    </source>
</evidence>
<dbReference type="EMBL" id="ABEU02000012">
    <property type="protein sequence ID" value="PNR43918.1"/>
    <property type="molecule type" value="Genomic_DNA"/>
</dbReference>
<gene>
    <name evidence="3" type="primary">LOC112289171</name>
    <name evidence="2" type="ORF">PHYPA_016301</name>
</gene>
<dbReference type="PaxDb" id="3218-PP1S70_151V6.1"/>
<feature type="compositionally biased region" description="Polar residues" evidence="1">
    <location>
        <begin position="77"/>
        <end position="86"/>
    </location>
</feature>
<dbReference type="PANTHER" id="PTHR33622">
    <property type="entry name" value="OS03G0724500 PROTEIN"/>
    <property type="match status" value="1"/>
</dbReference>
<reference evidence="3" key="3">
    <citation type="submission" date="2020-12" db="UniProtKB">
        <authorList>
            <consortium name="EnsemblPlants"/>
        </authorList>
    </citation>
    <scope>IDENTIFICATION</scope>
</reference>
<evidence type="ECO:0000313" key="3">
    <source>
        <dbReference type="EnsemblPlants" id="Pp3c12_14760V3.1"/>
    </source>
</evidence>
<dbReference type="PANTHER" id="PTHR33622:SF10">
    <property type="entry name" value="MARKER FOR OXIDATIVE STRESS RESPONSE PROTEIN"/>
    <property type="match status" value="1"/>
</dbReference>
<reference evidence="2 4" key="2">
    <citation type="journal article" date="2018" name="Plant J.">
        <title>The Physcomitrella patens chromosome-scale assembly reveals moss genome structure and evolution.</title>
        <authorList>
            <person name="Lang D."/>
            <person name="Ullrich K.K."/>
            <person name="Murat F."/>
            <person name="Fuchs J."/>
            <person name="Jenkins J."/>
            <person name="Haas F.B."/>
            <person name="Piednoel M."/>
            <person name="Gundlach H."/>
            <person name="Van Bel M."/>
            <person name="Meyberg R."/>
            <person name="Vives C."/>
            <person name="Morata J."/>
            <person name="Symeonidi A."/>
            <person name="Hiss M."/>
            <person name="Muchero W."/>
            <person name="Kamisugi Y."/>
            <person name="Saleh O."/>
            <person name="Blanc G."/>
            <person name="Decker E.L."/>
            <person name="van Gessel N."/>
            <person name="Grimwood J."/>
            <person name="Hayes R.D."/>
            <person name="Graham S.W."/>
            <person name="Gunter L.E."/>
            <person name="McDaniel S.F."/>
            <person name="Hoernstein S.N.W."/>
            <person name="Larsson A."/>
            <person name="Li F.W."/>
            <person name="Perroud P.F."/>
            <person name="Phillips J."/>
            <person name="Ranjan P."/>
            <person name="Rokshar D.S."/>
            <person name="Rothfels C.J."/>
            <person name="Schneider L."/>
            <person name="Shu S."/>
            <person name="Stevenson D.W."/>
            <person name="Thummler F."/>
            <person name="Tillich M."/>
            <person name="Villarreal Aguilar J.C."/>
            <person name="Widiez T."/>
            <person name="Wong G.K."/>
            <person name="Wymore A."/>
            <person name="Zhang Y."/>
            <person name="Zimmer A.D."/>
            <person name="Quatrano R.S."/>
            <person name="Mayer K.F.X."/>
            <person name="Goodstein D."/>
            <person name="Casacuberta J.M."/>
            <person name="Vandepoele K."/>
            <person name="Reski R."/>
            <person name="Cuming A.C."/>
            <person name="Tuskan G.A."/>
            <person name="Maumus F."/>
            <person name="Salse J."/>
            <person name="Schmutz J."/>
            <person name="Rensing S.A."/>
        </authorList>
    </citation>
    <scope>NUCLEOTIDE SEQUENCE [LARGE SCALE GENOMIC DNA]</scope>
    <source>
        <strain evidence="3 4">cv. Gransden 2004</strain>
    </source>
</reference>
<dbReference type="AlphaFoldDB" id="A0A2K1JQV6"/>
<evidence type="ECO:0000313" key="2">
    <source>
        <dbReference type="EMBL" id="PNR43918.1"/>
    </source>
</evidence>
<feature type="region of interest" description="Disordered" evidence="1">
    <location>
        <begin position="73"/>
        <end position="97"/>
    </location>
</feature>
<feature type="region of interest" description="Disordered" evidence="1">
    <location>
        <begin position="1"/>
        <end position="32"/>
    </location>
</feature>
<reference evidence="2 4" key="1">
    <citation type="journal article" date="2008" name="Science">
        <title>The Physcomitrella genome reveals evolutionary insights into the conquest of land by plants.</title>
        <authorList>
            <person name="Rensing S."/>
            <person name="Lang D."/>
            <person name="Zimmer A."/>
            <person name="Terry A."/>
            <person name="Salamov A."/>
            <person name="Shapiro H."/>
            <person name="Nishiyama T."/>
            <person name="Perroud P.-F."/>
            <person name="Lindquist E."/>
            <person name="Kamisugi Y."/>
            <person name="Tanahashi T."/>
            <person name="Sakakibara K."/>
            <person name="Fujita T."/>
            <person name="Oishi K."/>
            <person name="Shin-I T."/>
            <person name="Kuroki Y."/>
            <person name="Toyoda A."/>
            <person name="Suzuki Y."/>
            <person name="Hashimoto A."/>
            <person name="Yamaguchi K."/>
            <person name="Sugano A."/>
            <person name="Kohara Y."/>
            <person name="Fujiyama A."/>
            <person name="Anterola A."/>
            <person name="Aoki S."/>
            <person name="Ashton N."/>
            <person name="Barbazuk W.B."/>
            <person name="Barker E."/>
            <person name="Bennetzen J."/>
            <person name="Bezanilla M."/>
            <person name="Blankenship R."/>
            <person name="Cho S.H."/>
            <person name="Dutcher S."/>
            <person name="Estelle M."/>
            <person name="Fawcett J.A."/>
            <person name="Gundlach H."/>
            <person name="Hanada K."/>
            <person name="Heyl A."/>
            <person name="Hicks K.A."/>
            <person name="Hugh J."/>
            <person name="Lohr M."/>
            <person name="Mayer K."/>
            <person name="Melkozernov A."/>
            <person name="Murata T."/>
            <person name="Nelson D."/>
            <person name="Pils B."/>
            <person name="Prigge M."/>
            <person name="Reiss B."/>
            <person name="Renner T."/>
            <person name="Rombauts S."/>
            <person name="Rushton P."/>
            <person name="Sanderfoot A."/>
            <person name="Schween G."/>
            <person name="Shiu S.-H."/>
            <person name="Stueber K."/>
            <person name="Theodoulou F.L."/>
            <person name="Tu H."/>
            <person name="Van de Peer Y."/>
            <person name="Verrier P.J."/>
            <person name="Waters E."/>
            <person name="Wood A."/>
            <person name="Yang L."/>
            <person name="Cove D."/>
            <person name="Cuming A."/>
            <person name="Hasebe M."/>
            <person name="Lucas S."/>
            <person name="Mishler D.B."/>
            <person name="Reski R."/>
            <person name="Grigoriev I."/>
            <person name="Quatrano R.S."/>
            <person name="Boore J.L."/>
        </authorList>
    </citation>
    <scope>NUCLEOTIDE SEQUENCE [LARGE SCALE GENOMIC DNA]</scope>
    <source>
        <strain evidence="3 4">cv. Gransden 2004</strain>
    </source>
</reference>
<feature type="compositionally biased region" description="Polar residues" evidence="1">
    <location>
        <begin position="9"/>
        <end position="25"/>
    </location>
</feature>
<dbReference type="EnsemblPlants" id="Pp3c12_14760V3.1">
    <property type="protein sequence ID" value="Pp3c12_14760V3.1"/>
    <property type="gene ID" value="Pp3c12_14760"/>
</dbReference>
<name>A0A2K1JQV6_PHYPA</name>
<dbReference type="OMA" id="NKQMETQ"/>
<evidence type="ECO:0000256" key="1">
    <source>
        <dbReference type="SAM" id="MobiDB-lite"/>
    </source>
</evidence>
<dbReference type="Proteomes" id="UP000006727">
    <property type="component" value="Chromosome 12"/>
</dbReference>
<dbReference type="EnsemblPlants" id="Pp3c12_14760V3.2">
    <property type="protein sequence ID" value="Pp3c12_14760V3.2"/>
    <property type="gene ID" value="Pp3c12_14760"/>
</dbReference>
<dbReference type="Gramene" id="Pp3c12_14760V3.1">
    <property type="protein sequence ID" value="Pp3c12_14760V3.1"/>
    <property type="gene ID" value="Pp3c12_14760"/>
</dbReference>
<dbReference type="Gramene" id="Pp3c12_14760V3.2">
    <property type="protein sequence ID" value="Pp3c12_14760V3.2"/>
    <property type="gene ID" value="Pp3c12_14760"/>
</dbReference>
<organism evidence="2">
    <name type="scientific">Physcomitrium patens</name>
    <name type="common">Spreading-leaved earth moss</name>
    <name type="synonym">Physcomitrella patens</name>
    <dbReference type="NCBI Taxonomy" id="3218"/>
    <lineage>
        <taxon>Eukaryota</taxon>
        <taxon>Viridiplantae</taxon>
        <taxon>Streptophyta</taxon>
        <taxon>Embryophyta</taxon>
        <taxon>Bryophyta</taxon>
        <taxon>Bryophytina</taxon>
        <taxon>Bryopsida</taxon>
        <taxon>Funariidae</taxon>
        <taxon>Funariales</taxon>
        <taxon>Funariaceae</taxon>
        <taxon>Physcomitrium</taxon>
    </lineage>
</organism>
<dbReference type="GeneID" id="112289171"/>
<proteinExistence type="predicted"/>